<dbReference type="PANTHER" id="PTHR46586:SF3">
    <property type="entry name" value="ANKYRIN REPEAT-CONTAINING PROTEIN"/>
    <property type="match status" value="1"/>
</dbReference>
<evidence type="ECO:0000313" key="1">
    <source>
        <dbReference type="EMBL" id="AGF85696.1"/>
    </source>
</evidence>
<protein>
    <submittedName>
        <fullName evidence="1">Repeat protein</fullName>
    </submittedName>
</protein>
<gene>
    <name evidence="1" type="ORF">glt_00893</name>
</gene>
<dbReference type="Pfam" id="PF12796">
    <property type="entry name" value="Ank_2"/>
    <property type="match status" value="2"/>
</dbReference>
<name>M1PNT7_9VIRU</name>
<dbReference type="SUPFAM" id="SSF48403">
    <property type="entry name" value="Ankyrin repeat"/>
    <property type="match status" value="2"/>
</dbReference>
<dbReference type="PROSITE" id="PS50088">
    <property type="entry name" value="ANK_REPEAT"/>
    <property type="match status" value="1"/>
</dbReference>
<dbReference type="InterPro" id="IPR052050">
    <property type="entry name" value="SecEffector_AnkRepeat"/>
</dbReference>
<proteinExistence type="predicted"/>
<accession>M1PNT7</accession>
<reference evidence="1 2" key="1">
    <citation type="submission" date="2012-10" db="EMBL/GenBank/DDBJ databases">
        <title>Complete genome sequence of Moumouvirus goulette.</title>
        <authorList>
            <person name="Fournous G."/>
            <person name="Bougalmi M."/>
            <person name="Colson P."/>
        </authorList>
    </citation>
    <scope>NUCLEOTIDE SEQUENCE [LARGE SCALE GENOMIC DNA]</scope>
</reference>
<dbReference type="Proteomes" id="UP000241071">
    <property type="component" value="Segment"/>
</dbReference>
<organism evidence="1 2">
    <name type="scientific">Moumouvirus goulette</name>
    <dbReference type="NCBI Taxonomy" id="1247379"/>
    <lineage>
        <taxon>Viruses</taxon>
        <taxon>Varidnaviria</taxon>
        <taxon>Bamfordvirae</taxon>
        <taxon>Nucleocytoviricota</taxon>
        <taxon>Megaviricetes</taxon>
        <taxon>Imitervirales</taxon>
        <taxon>Mimiviridae</taxon>
        <taxon>Megamimivirinae</taxon>
        <taxon>Moumouvirus</taxon>
        <taxon>Moumouvirus goulettemassiliense</taxon>
    </lineage>
</organism>
<dbReference type="InterPro" id="IPR002110">
    <property type="entry name" value="Ankyrin_rpt"/>
</dbReference>
<dbReference type="PROSITE" id="PS50297">
    <property type="entry name" value="ANK_REP_REGION"/>
    <property type="match status" value="1"/>
</dbReference>
<evidence type="ECO:0000313" key="2">
    <source>
        <dbReference type="Proteomes" id="UP000241071"/>
    </source>
</evidence>
<dbReference type="SMART" id="SM00248">
    <property type="entry name" value="ANK"/>
    <property type="match status" value="8"/>
</dbReference>
<dbReference type="EMBL" id="KC008572">
    <property type="protein sequence ID" value="AGF85696.1"/>
    <property type="molecule type" value="Genomic_DNA"/>
</dbReference>
<dbReference type="PANTHER" id="PTHR46586">
    <property type="entry name" value="ANKYRIN REPEAT-CONTAINING PROTEIN"/>
    <property type="match status" value="1"/>
</dbReference>
<sequence length="608" mass="71278">MNKSYNQEMIDLISNTNNELLLSVLEDNINALISSGETKCYRTLKRILYDLTQRKHLDSIKYLLDLEILSQNVIDKIDSFCILLSCKFGFMELLKYLEEINVNIHTKKIYVDVIFDDKYKYDQYDSDDEDARYDDYYFDSSIKCAFEYKQIEIIKYLSSTSNNIEGLTLACSISDIELVKYFIDKQSYDYQVISDGIEYACDNGDLEMVKYLMQYIPVDKRNDKYVYEYVCSNDNVDILKYLIEQNWKIDVKFTIKQAAIKGKLEIFKYLTTYYPDVKYSITRLIEDISFCGKHKVLKYILTTNKDNKLDKFIESKKFNKLFETICKRGHFKIFKILYSLNNKVDLYPSFRHACENGYLHIVQYIISNKKDFLNEDFLKNNQEYIIYLMRITFVKGNLDILKYLESLGISPSHISEYAASLVILNGHRSGQILDCIKWLIEEKKYHQYKQVIAVKAFRYNYIDVIKYLLSTGLDIGPITNMALDYVCINNNLESLECLIENKIDITINNNRAIKLAAQEGNLNIVKCLVNNGADIRTDNDYVMKISVLKNYQLLIKYISSLNIEILDIESIDKSIKTIDTIKNPIKSSKNWIKHHSGSIYPDKLMERP</sequence>
<dbReference type="Gene3D" id="1.25.40.20">
    <property type="entry name" value="Ankyrin repeat-containing domain"/>
    <property type="match status" value="2"/>
</dbReference>
<dbReference type="InterPro" id="IPR036770">
    <property type="entry name" value="Ankyrin_rpt-contain_sf"/>
</dbReference>
<keyword evidence="2" id="KW-1185">Reference proteome</keyword>